<keyword evidence="4" id="KW-1185">Reference proteome</keyword>
<dbReference type="OrthoDB" id="4794126at2"/>
<dbReference type="AlphaFoldDB" id="A0A2A3YMT6"/>
<evidence type="ECO:0000256" key="2">
    <source>
        <dbReference type="SAM" id="SignalP"/>
    </source>
</evidence>
<sequence length="183" mass="18276">MSLTSLPRRPLPVRLVGALCAVTLLAAGCSAGSDPAAEDSSAASGESATSDDGGDEESDGTVVADTSDGGGQTAASMPVEPIAVTPAPDGFEPPAACSGEGAYFAEVGESSTPDLPERDGETLTIEATGISGENAQLTASLGGGEARPLEDITLGETAAIEQWTISVTSVCEKTDQVEFDLIN</sequence>
<feature type="signal peptide" evidence="2">
    <location>
        <begin position="1"/>
        <end position="26"/>
    </location>
</feature>
<evidence type="ECO:0000313" key="4">
    <source>
        <dbReference type="Proteomes" id="UP000218598"/>
    </source>
</evidence>
<protein>
    <submittedName>
        <fullName evidence="3">Uncharacterized protein</fullName>
    </submittedName>
</protein>
<feature type="compositionally biased region" description="Low complexity" evidence="1">
    <location>
        <begin position="30"/>
        <end position="51"/>
    </location>
</feature>
<gene>
    <name evidence="3" type="ORF">CIK66_01725</name>
</gene>
<dbReference type="EMBL" id="NRGR01000005">
    <property type="protein sequence ID" value="PCC40529.1"/>
    <property type="molecule type" value="Genomic_DNA"/>
</dbReference>
<dbReference type="Proteomes" id="UP000218598">
    <property type="component" value="Unassembled WGS sequence"/>
</dbReference>
<evidence type="ECO:0000256" key="1">
    <source>
        <dbReference type="SAM" id="MobiDB-lite"/>
    </source>
</evidence>
<evidence type="ECO:0000313" key="3">
    <source>
        <dbReference type="EMBL" id="PCC40529.1"/>
    </source>
</evidence>
<reference evidence="3 4" key="1">
    <citation type="journal article" date="2017" name="Elife">
        <title>Extensive horizontal gene transfer in cheese-associated bacteria.</title>
        <authorList>
            <person name="Bonham K.S."/>
            <person name="Wolfe B.E."/>
            <person name="Dutton R.J."/>
        </authorList>
    </citation>
    <scope>NUCLEOTIDE SEQUENCE [LARGE SCALE GENOMIC DNA]</scope>
    <source>
        <strain evidence="3 4">341_9</strain>
    </source>
</reference>
<feature type="chain" id="PRO_5038924003" evidence="2">
    <location>
        <begin position="27"/>
        <end position="183"/>
    </location>
</feature>
<organism evidence="3 4">
    <name type="scientific">Brachybacterium alimentarium</name>
    <dbReference type="NCBI Taxonomy" id="47845"/>
    <lineage>
        <taxon>Bacteria</taxon>
        <taxon>Bacillati</taxon>
        <taxon>Actinomycetota</taxon>
        <taxon>Actinomycetes</taxon>
        <taxon>Micrococcales</taxon>
        <taxon>Dermabacteraceae</taxon>
        <taxon>Brachybacterium</taxon>
    </lineage>
</organism>
<comment type="caution">
    <text evidence="3">The sequence shown here is derived from an EMBL/GenBank/DDBJ whole genome shotgun (WGS) entry which is preliminary data.</text>
</comment>
<keyword evidence="2" id="KW-0732">Signal</keyword>
<dbReference type="RefSeq" id="WP_096196334.1">
    <property type="nucleotide sequence ID" value="NZ_BAAAIQ010000003.1"/>
</dbReference>
<accession>A0A2A3YMT6</accession>
<proteinExistence type="predicted"/>
<name>A0A2A3YMT6_9MICO</name>
<feature type="region of interest" description="Disordered" evidence="1">
    <location>
        <begin position="30"/>
        <end position="98"/>
    </location>
</feature>